<gene>
    <name evidence="2" type="ORF">PBIL07802_LOCUS6271</name>
</gene>
<protein>
    <submittedName>
        <fullName evidence="2">Uncharacterized protein</fullName>
    </submittedName>
</protein>
<evidence type="ECO:0000256" key="1">
    <source>
        <dbReference type="SAM" id="Phobius"/>
    </source>
</evidence>
<keyword evidence="1" id="KW-0472">Membrane</keyword>
<feature type="transmembrane region" description="Helical" evidence="1">
    <location>
        <begin position="47"/>
        <end position="71"/>
    </location>
</feature>
<dbReference type="EMBL" id="HBIB01009883">
    <property type="protein sequence ID" value="CAE0244096.1"/>
    <property type="molecule type" value="Transcribed_RNA"/>
</dbReference>
<evidence type="ECO:0000313" key="2">
    <source>
        <dbReference type="EMBL" id="CAE0244096.1"/>
    </source>
</evidence>
<proteinExistence type="predicted"/>
<sequence>MLTVTLCMAEWQAMKRAQQYRKSVELQKARAKVEEKMRQVCIPCHEYLPFAFVAACILCCPFCSLCVWLIFSSIVVSPPAQLPTSISFPLWSLQSYTCHNHTVSLVPSLNVR</sequence>
<reference evidence="2" key="1">
    <citation type="submission" date="2021-01" db="EMBL/GenBank/DDBJ databases">
        <authorList>
            <person name="Corre E."/>
            <person name="Pelletier E."/>
            <person name="Niang G."/>
            <person name="Scheremetjew M."/>
            <person name="Finn R."/>
            <person name="Kale V."/>
            <person name="Holt S."/>
            <person name="Cochrane G."/>
            <person name="Meng A."/>
            <person name="Brown T."/>
            <person name="Cohen L."/>
        </authorList>
    </citation>
    <scope>NUCLEOTIDE SEQUENCE</scope>
    <source>
        <strain evidence="2">NIES-2562</strain>
    </source>
</reference>
<keyword evidence="1" id="KW-1133">Transmembrane helix</keyword>
<accession>A0A7S3D1Z6</accession>
<organism evidence="2">
    <name type="scientific">Palpitomonas bilix</name>
    <dbReference type="NCBI Taxonomy" id="652834"/>
    <lineage>
        <taxon>Eukaryota</taxon>
        <taxon>Eukaryota incertae sedis</taxon>
    </lineage>
</organism>
<name>A0A7S3D1Z6_9EUKA</name>
<dbReference type="AlphaFoldDB" id="A0A7S3D1Z6"/>
<keyword evidence="1" id="KW-0812">Transmembrane</keyword>